<organism evidence="13 14">
    <name type="scientific">Celerinatantimonas yamalensis</name>
    <dbReference type="NCBI Taxonomy" id="559956"/>
    <lineage>
        <taxon>Bacteria</taxon>
        <taxon>Pseudomonadati</taxon>
        <taxon>Pseudomonadota</taxon>
        <taxon>Gammaproteobacteria</taxon>
        <taxon>Celerinatantimonadaceae</taxon>
        <taxon>Celerinatantimonas</taxon>
    </lineage>
</organism>
<sequence length="187" mass="20459">MRCGRGFTLLEMLLVIMLIGIGASVVIMSMGPGADAQKLAQQARLLRAQIQYARNQAVLTQHPIGMKFSPSGYQFYRYQGAGHWRVLAGRLSPIKQPLQLALSLAGTSIDLTHPPKQADTDALKGAQVLLHDASGQTAKPKPPWLPLIFTGDGIWPLFSLTLSGPKIRWQIRTSTDAEPLHLQKIDS</sequence>
<keyword evidence="7 11" id="KW-1133">Transmembrane helix</keyword>
<keyword evidence="4" id="KW-0488">Methylation</keyword>
<dbReference type="EMBL" id="JBEQCT010000004">
    <property type="protein sequence ID" value="MFM2485421.1"/>
    <property type="molecule type" value="Genomic_DNA"/>
</dbReference>
<keyword evidence="3" id="KW-1003">Cell membrane</keyword>
<dbReference type="InterPro" id="IPR045584">
    <property type="entry name" value="Pilin-like"/>
</dbReference>
<protein>
    <recommendedName>
        <fullName evidence="2">Type II secretion system protein H</fullName>
    </recommendedName>
    <alternativeName>
        <fullName evidence="10">General secretion pathway protein H</fullName>
    </alternativeName>
</protein>
<evidence type="ECO:0000256" key="1">
    <source>
        <dbReference type="ARBA" id="ARBA00004377"/>
    </source>
</evidence>
<evidence type="ECO:0000313" key="13">
    <source>
        <dbReference type="EMBL" id="MFM2485421.1"/>
    </source>
</evidence>
<evidence type="ECO:0000256" key="8">
    <source>
        <dbReference type="ARBA" id="ARBA00023136"/>
    </source>
</evidence>
<dbReference type="InterPro" id="IPR049875">
    <property type="entry name" value="TypeII_GspH"/>
</dbReference>
<dbReference type="InterPro" id="IPR012902">
    <property type="entry name" value="N_methyl_site"/>
</dbReference>
<evidence type="ECO:0000259" key="12">
    <source>
        <dbReference type="Pfam" id="PF12019"/>
    </source>
</evidence>
<evidence type="ECO:0000256" key="6">
    <source>
        <dbReference type="ARBA" id="ARBA00022692"/>
    </source>
</evidence>
<evidence type="ECO:0000256" key="9">
    <source>
        <dbReference type="ARBA" id="ARBA00025772"/>
    </source>
</evidence>
<evidence type="ECO:0000313" key="14">
    <source>
        <dbReference type="Proteomes" id="UP001629953"/>
    </source>
</evidence>
<keyword evidence="6 11" id="KW-0812">Transmembrane</keyword>
<reference evidence="13 14" key="1">
    <citation type="journal article" date="2013" name="Int. J. Syst. Evol. Microbiol.">
        <title>Celerinatantimonas yamalensis sp. nov., a cold-adapted diazotrophic bacterium from a cold permafrost brine.</title>
        <authorList>
            <person name="Shcherbakova V."/>
            <person name="Chuvilskaya N."/>
            <person name="Rivkina E."/>
            <person name="Demidov N."/>
            <person name="Uchaeva V."/>
            <person name="Suetin S."/>
            <person name="Suzina N."/>
            <person name="Gilichinsky D."/>
        </authorList>
    </citation>
    <scope>NUCLEOTIDE SEQUENCE [LARGE SCALE GENOMIC DNA]</scope>
    <source>
        <strain evidence="13 14">C7</strain>
    </source>
</reference>
<evidence type="ECO:0000256" key="3">
    <source>
        <dbReference type="ARBA" id="ARBA00022475"/>
    </source>
</evidence>
<feature type="transmembrane region" description="Helical" evidence="11">
    <location>
        <begin position="12"/>
        <end position="31"/>
    </location>
</feature>
<proteinExistence type="inferred from homology"/>
<dbReference type="PROSITE" id="PS00409">
    <property type="entry name" value="PROKAR_NTER_METHYL"/>
    <property type="match status" value="1"/>
</dbReference>
<gene>
    <name evidence="13" type="primary">gspH</name>
    <name evidence="13" type="ORF">ABUE30_10180</name>
</gene>
<dbReference type="NCBIfam" id="TIGR02532">
    <property type="entry name" value="IV_pilin_GFxxxE"/>
    <property type="match status" value="1"/>
</dbReference>
<comment type="subcellular location">
    <subcellularLocation>
        <location evidence="1">Cell inner membrane</location>
        <topology evidence="1">Single-pass membrane protein</topology>
    </subcellularLocation>
</comment>
<dbReference type="Proteomes" id="UP001629953">
    <property type="component" value="Unassembled WGS sequence"/>
</dbReference>
<feature type="domain" description="General secretion pathway GspH" evidence="12">
    <location>
        <begin position="42"/>
        <end position="175"/>
    </location>
</feature>
<dbReference type="InterPro" id="IPR022346">
    <property type="entry name" value="T2SS_GspH"/>
</dbReference>
<dbReference type="RefSeq" id="WP_408623653.1">
    <property type="nucleotide sequence ID" value="NZ_JBEQCT010000004.1"/>
</dbReference>
<dbReference type="NCBIfam" id="TIGR01708">
    <property type="entry name" value="typeII_sec_gspH"/>
    <property type="match status" value="1"/>
</dbReference>
<evidence type="ECO:0000256" key="7">
    <source>
        <dbReference type="ARBA" id="ARBA00022989"/>
    </source>
</evidence>
<evidence type="ECO:0000256" key="5">
    <source>
        <dbReference type="ARBA" id="ARBA00022519"/>
    </source>
</evidence>
<dbReference type="Pfam" id="PF07963">
    <property type="entry name" value="N_methyl"/>
    <property type="match status" value="1"/>
</dbReference>
<keyword evidence="8 11" id="KW-0472">Membrane</keyword>
<keyword evidence="14" id="KW-1185">Reference proteome</keyword>
<comment type="similarity">
    <text evidence="9">Belongs to the GSP H family.</text>
</comment>
<dbReference type="Gene3D" id="3.55.40.10">
    <property type="entry name" value="minor pseudopilin epsh domain"/>
    <property type="match status" value="1"/>
</dbReference>
<dbReference type="Pfam" id="PF12019">
    <property type="entry name" value="GspH"/>
    <property type="match status" value="1"/>
</dbReference>
<dbReference type="InterPro" id="IPR002416">
    <property type="entry name" value="T2SS_protein-GspH"/>
</dbReference>
<comment type="caution">
    <text evidence="13">The sequence shown here is derived from an EMBL/GenBank/DDBJ whole genome shotgun (WGS) entry which is preliminary data.</text>
</comment>
<dbReference type="PRINTS" id="PR00885">
    <property type="entry name" value="BCTERIALGSPH"/>
</dbReference>
<evidence type="ECO:0000256" key="10">
    <source>
        <dbReference type="ARBA" id="ARBA00030775"/>
    </source>
</evidence>
<keyword evidence="5" id="KW-0997">Cell inner membrane</keyword>
<dbReference type="SUPFAM" id="SSF54523">
    <property type="entry name" value="Pili subunits"/>
    <property type="match status" value="1"/>
</dbReference>
<name>A0ABW9G9L8_9GAMM</name>
<evidence type="ECO:0000256" key="4">
    <source>
        <dbReference type="ARBA" id="ARBA00022481"/>
    </source>
</evidence>
<evidence type="ECO:0000256" key="11">
    <source>
        <dbReference type="SAM" id="Phobius"/>
    </source>
</evidence>
<accession>A0ABW9G9L8</accession>
<evidence type="ECO:0000256" key="2">
    <source>
        <dbReference type="ARBA" id="ARBA00021549"/>
    </source>
</evidence>